<protein>
    <submittedName>
        <fullName evidence="1">Uncharacterized protein</fullName>
    </submittedName>
</protein>
<reference evidence="1" key="1">
    <citation type="journal article" date="2020" name="Nature">
        <title>Giant virus diversity and host interactions through global metagenomics.</title>
        <authorList>
            <person name="Schulz F."/>
            <person name="Roux S."/>
            <person name="Paez-Espino D."/>
            <person name="Jungbluth S."/>
            <person name="Walsh D.A."/>
            <person name="Denef V.J."/>
            <person name="McMahon K.D."/>
            <person name="Konstantinidis K.T."/>
            <person name="Eloe-Fadrosh E.A."/>
            <person name="Kyrpides N.C."/>
            <person name="Woyke T."/>
        </authorList>
    </citation>
    <scope>NUCLEOTIDE SEQUENCE</scope>
    <source>
        <strain evidence="1">GVMAG-M-3300023174-182</strain>
    </source>
</reference>
<organism evidence="1">
    <name type="scientific">viral metagenome</name>
    <dbReference type="NCBI Taxonomy" id="1070528"/>
    <lineage>
        <taxon>unclassified sequences</taxon>
        <taxon>metagenomes</taxon>
        <taxon>organismal metagenomes</taxon>
    </lineage>
</organism>
<proteinExistence type="predicted"/>
<dbReference type="AlphaFoldDB" id="A0A6C0DJ33"/>
<dbReference type="Gene3D" id="3.40.50.11350">
    <property type="match status" value="1"/>
</dbReference>
<accession>A0A6C0DJ33</accession>
<dbReference type="EMBL" id="MN739621">
    <property type="protein sequence ID" value="QHT16362.1"/>
    <property type="molecule type" value="Genomic_DNA"/>
</dbReference>
<evidence type="ECO:0000313" key="1">
    <source>
        <dbReference type="EMBL" id="QHT16362.1"/>
    </source>
</evidence>
<sequence>MIIIIDVYGGLCNQFYDIITSVNFCIINNFKFTFRFCSFREDNLTSWHNERFEKLFDIKFLEKIENSKHLFVEYDSLNINEQNTNNYHGDPGLNLYSHNFLNEIQNINREFIVLKQFWWGYIKNNGQIVHDLHKDILPSQRLMNVYNAIKTNLNLTNEEYNFIHYRYESDFINHFKINDMKDLKTIILLLKPKFKNPNLKIYIAASNIKNLINLDDEQMRDIIITKDEDSLKEFNFEENAFIDYMIGLYSKEVFGHSKSAFSHMLNSLKNTPSNFYDLL</sequence>
<name>A0A6C0DJ33_9ZZZZ</name>